<feature type="transmembrane region" description="Helical" evidence="11">
    <location>
        <begin position="1575"/>
        <end position="1595"/>
    </location>
</feature>
<feature type="chain" id="PRO_5026800211" description="Ionotropic glutamate receptor C-terminal domain-containing protein" evidence="12">
    <location>
        <begin position="21"/>
        <end position="1670"/>
    </location>
</feature>
<keyword evidence="12" id="KW-0732">Signal</keyword>
<gene>
    <name evidence="14" type="ORF">ORAREDHAP_LOCUS8607</name>
</gene>
<proteinExistence type="predicted"/>
<keyword evidence="5" id="KW-0406">Ion transport</keyword>
<dbReference type="Pfam" id="PF01094">
    <property type="entry name" value="ANF_receptor"/>
    <property type="match status" value="2"/>
</dbReference>
<evidence type="ECO:0000256" key="12">
    <source>
        <dbReference type="SAM" id="SignalP"/>
    </source>
</evidence>
<organism evidence="14 15">
    <name type="scientific">Prunus armeniaca</name>
    <name type="common">Apricot</name>
    <name type="synonym">Armeniaca vulgaris</name>
    <dbReference type="NCBI Taxonomy" id="36596"/>
    <lineage>
        <taxon>Eukaryota</taxon>
        <taxon>Viridiplantae</taxon>
        <taxon>Streptophyta</taxon>
        <taxon>Embryophyta</taxon>
        <taxon>Tracheophyta</taxon>
        <taxon>Spermatophyta</taxon>
        <taxon>Magnoliopsida</taxon>
        <taxon>eudicotyledons</taxon>
        <taxon>Gunneridae</taxon>
        <taxon>Pentapetalae</taxon>
        <taxon>rosids</taxon>
        <taxon>fabids</taxon>
        <taxon>Rosales</taxon>
        <taxon>Rosaceae</taxon>
        <taxon>Amygdaloideae</taxon>
        <taxon>Amygdaleae</taxon>
        <taxon>Prunus</taxon>
    </lineage>
</organism>
<dbReference type="SMART" id="SM00079">
    <property type="entry name" value="PBPe"/>
    <property type="match status" value="1"/>
</dbReference>
<dbReference type="InterPro" id="IPR015683">
    <property type="entry name" value="Ionotropic_Glu_rcpt"/>
</dbReference>
<feature type="signal peptide" evidence="12">
    <location>
        <begin position="1"/>
        <end position="20"/>
    </location>
</feature>
<feature type="transmembrane region" description="Helical" evidence="11">
    <location>
        <begin position="778"/>
        <end position="799"/>
    </location>
</feature>
<dbReference type="InterPro" id="IPR001320">
    <property type="entry name" value="Iontro_rcpt_C"/>
</dbReference>
<evidence type="ECO:0000256" key="8">
    <source>
        <dbReference type="ARBA" id="ARBA00023180"/>
    </source>
</evidence>
<comment type="subcellular location">
    <subcellularLocation>
        <location evidence="1">Membrane</location>
        <topology evidence="1">Multi-pass membrane protein</topology>
    </subcellularLocation>
</comment>
<dbReference type="FunFam" id="3.40.50.2300:FF:000188">
    <property type="entry name" value="Glutamate receptor"/>
    <property type="match status" value="2"/>
</dbReference>
<dbReference type="Proteomes" id="UP000507245">
    <property type="component" value="Unassembled WGS sequence"/>
</dbReference>
<keyword evidence="9" id="KW-1071">Ligand-gated ion channel</keyword>
<sequence>MSGGLSFFLVLLSLVSSVKPDGIQDKCQITQQITARVGCVIDHSSRVGKEQKVAMEMAIQDLSKSICARVDLHLKDSQGNSARATAAAISLLSSKQVVAIIGTLTMQEAALLSEIENSFPIISLTSTAMSPPSESLQWPISIQIANNIAFHMQCVAALVGHFQWRKVTAVYEHNNEFSSHLGIITLLSDSLRLVNSDIEHYQAFPFLPSVSHPEALVEEELKKLRSKSNRVFIVMQFSLQSAVIFFEKAKQLGMMDKGYVWIVTDEIANLLDSVDTSVKYNMQGVIGVKIHFAETSFKQFKTRFRRLYGLRYPEEEEYSSPSIFAFRAYDAIWATGRAIKILQQGNVTSKELSQKILSTAFQGLSGMIEFKNGMLSQPPTFQIINVIGRSYREMAFWSPRYGFSENLMKHTDMNAFAEVLGPIYWPGGLQTTPTGWTPVDVDRPLKIGVPAMGAFTQFVKVRYDPDTNETDISGFSIDVFEAAVKHLPYQLPYEFVPFNGSYDEMVELVSNKPYISSGLEMVVTVKPDKLKETEMLVWPFTRDMWFLLFVTHLSVCLVACLMEIVHGRSLEDIGAFWFCVDVLLFAPREQFKNPWARLLMAPWLLAIVVVTATFTASLSSMMTISRVQPSVLDIETLKMTNATVGCNGNSFIVRYLINVLEFRPENIKSIASISDYPEAFERKDITAAFFVSPHAKVFLAKYCNAGFTKTGSVHKPSGFGFVFQKGSPLAIDISEAMLEATESGQVEKLEKQMLSSYNCSSPINSNNGSIGPGPFSGLFLIAGLACALAFLVTIVRIGVVVDYSSRVGKEQKIAMKMAIQDLFHSTCARLDLHLKDSQGNSAGAIAGAINLLNSKQVVAIIGTLTMQEAALVSEIYHNTTKMFPIISLPSTTISPPTESRQWPNFFQLANDILFHKQCVAALVGHFQWRKVTAIYEHKNELSSASAIMISILSDSLRLVNSEIEHYRAFPSLSSLSDPDGFVDKELKKLRSKSNRVFIVMQFSLQSAVLLFEKAKQLGMMDKGYVWIVTDEIASLLDSVDSSIKYNMQGVVGIKTNFIETTKTFRRFKTRFRRIYGLQYLEEEENSSPSIFALRAYDTIWAIAGAMKNVTTKELSQKIVSTSFQGLSGKIEFKNGMLSQPPTFQIINIVGKSYREIAFWSPRFGFSENLIKHSDMKERIENRSIQVLGPIYWPGGLLATPKGWIPVEGERPLKIGIPARGAFNQFVKVSYDQERNETKISGFSIDVFEAAVKHLPYQLPYVFVPFNGSYDELVQQVYYKGLDAAVGDIEVVADRYRFVEFSQPYVSSGLVMVVTVKPDKLKEKWMFMKTFTKSTWFLMIVAHLSVCFDVWLIENEHGDNLELKGIGAILWFSVTVLFFAQNVDLKYAGERVQSNWARLVLAPWLVVILVVTATFTASLTSMMTISRVQPSALDVETLKRTNATVGCNGNSFIVRYLINVLEFKPENIKSIASISDYPNAFERKDIAAAFFVAPHAKVFLAKYCKGYINSGPVYKPSGFAFVFPKGSPLAFDISEAILETNERGQVEQLEKQMLSSYNCSSSIKLENEDSIGPGPFSGLFLISGFICASAFFVTVVRIAGRHMQNLSCIRAMLINTRIWIWASISLAMSCRKSKSQCSTSSSMVKPNSQGEKLDELEDNSMSTGMVIITQH</sequence>
<dbReference type="InterPro" id="IPR044440">
    <property type="entry name" value="GABAb_receptor_plant_PBP1"/>
</dbReference>
<dbReference type="Gene3D" id="1.10.287.70">
    <property type="match status" value="2"/>
</dbReference>
<evidence type="ECO:0000256" key="10">
    <source>
        <dbReference type="ARBA" id="ARBA00023303"/>
    </source>
</evidence>
<keyword evidence="15" id="KW-1185">Reference proteome</keyword>
<feature type="transmembrane region" description="Helical" evidence="11">
    <location>
        <begin position="598"/>
        <end position="618"/>
    </location>
</feature>
<keyword evidence="2" id="KW-0813">Transport</keyword>
<evidence type="ECO:0000256" key="6">
    <source>
        <dbReference type="ARBA" id="ARBA00023136"/>
    </source>
</evidence>
<evidence type="ECO:0000256" key="4">
    <source>
        <dbReference type="ARBA" id="ARBA00022989"/>
    </source>
</evidence>
<dbReference type="GO" id="GO:0016020">
    <property type="term" value="C:membrane"/>
    <property type="evidence" value="ECO:0007669"/>
    <property type="project" value="UniProtKB-SubCell"/>
</dbReference>
<feature type="transmembrane region" description="Helical" evidence="11">
    <location>
        <begin position="1394"/>
        <end position="1416"/>
    </location>
</feature>
<evidence type="ECO:0000256" key="2">
    <source>
        <dbReference type="ARBA" id="ARBA00022448"/>
    </source>
</evidence>
<dbReference type="OrthoDB" id="5984008at2759"/>
<reference evidence="15" key="1">
    <citation type="journal article" date="2020" name="Genome Biol.">
        <title>Gamete binning: chromosome-level and haplotype-resolved genome assembly enabled by high-throughput single-cell sequencing of gamete genomes.</title>
        <authorList>
            <person name="Campoy J.A."/>
            <person name="Sun H."/>
            <person name="Goel M."/>
            <person name="Jiao W.-B."/>
            <person name="Folz-Donahue K."/>
            <person name="Wang N."/>
            <person name="Rubio M."/>
            <person name="Liu C."/>
            <person name="Kukat C."/>
            <person name="Ruiz D."/>
            <person name="Huettel B."/>
            <person name="Schneeberger K."/>
        </authorList>
    </citation>
    <scope>NUCLEOTIDE SEQUENCE [LARGE SCALE GENOMIC DNA]</scope>
    <source>
        <strain evidence="15">cv. Rojo Pasion</strain>
    </source>
</reference>
<dbReference type="CDD" id="cd19990">
    <property type="entry name" value="PBP1_GABAb_receptor_plant"/>
    <property type="match status" value="2"/>
</dbReference>
<evidence type="ECO:0000256" key="9">
    <source>
        <dbReference type="ARBA" id="ARBA00023286"/>
    </source>
</evidence>
<evidence type="ECO:0000256" key="3">
    <source>
        <dbReference type="ARBA" id="ARBA00022692"/>
    </source>
</evidence>
<dbReference type="InterPro" id="IPR028082">
    <property type="entry name" value="Peripla_BP_I"/>
</dbReference>
<feature type="transmembrane region" description="Helical" evidence="11">
    <location>
        <begin position="1364"/>
        <end position="1382"/>
    </location>
</feature>
<evidence type="ECO:0000259" key="13">
    <source>
        <dbReference type="SMART" id="SM00079"/>
    </source>
</evidence>
<dbReference type="GO" id="GO:0015276">
    <property type="term" value="F:ligand-gated monoatomic ion channel activity"/>
    <property type="evidence" value="ECO:0007669"/>
    <property type="project" value="InterPro"/>
</dbReference>
<dbReference type="CDD" id="cd13686">
    <property type="entry name" value="GluR_Plant"/>
    <property type="match status" value="2"/>
</dbReference>
<dbReference type="Gene3D" id="3.40.190.10">
    <property type="entry name" value="Periplasmic binding protein-like II"/>
    <property type="match status" value="2"/>
</dbReference>
<protein>
    <recommendedName>
        <fullName evidence="13">Ionotropic glutamate receptor C-terminal domain-containing protein</fullName>
    </recommendedName>
</protein>
<dbReference type="Gene3D" id="3.40.50.2300">
    <property type="match status" value="6"/>
</dbReference>
<evidence type="ECO:0000256" key="7">
    <source>
        <dbReference type="ARBA" id="ARBA00023170"/>
    </source>
</evidence>
<feature type="transmembrane region" description="Helical" evidence="11">
    <location>
        <begin position="1333"/>
        <end position="1352"/>
    </location>
</feature>
<evidence type="ECO:0000313" key="15">
    <source>
        <dbReference type="Proteomes" id="UP000507245"/>
    </source>
</evidence>
<dbReference type="FunFam" id="3.40.190.10:FF:000054">
    <property type="entry name" value="Glutamate receptor"/>
    <property type="match status" value="1"/>
</dbReference>
<name>A0A6J5WF31_PRUAR</name>
<dbReference type="InterPro" id="IPR001828">
    <property type="entry name" value="ANF_lig-bd_rcpt"/>
</dbReference>
<keyword evidence="10" id="KW-0407">Ion channel</keyword>
<keyword evidence="3 11" id="KW-0812">Transmembrane</keyword>
<evidence type="ECO:0000256" key="5">
    <source>
        <dbReference type="ARBA" id="ARBA00023065"/>
    </source>
</evidence>
<dbReference type="SUPFAM" id="SSF53822">
    <property type="entry name" value="Periplasmic binding protein-like I"/>
    <property type="match status" value="2"/>
</dbReference>
<evidence type="ECO:0000313" key="14">
    <source>
        <dbReference type="EMBL" id="CAB4296918.1"/>
    </source>
</evidence>
<dbReference type="PANTHER" id="PTHR18966">
    <property type="entry name" value="IONOTROPIC GLUTAMATE RECEPTOR"/>
    <property type="match status" value="1"/>
</dbReference>
<keyword evidence="7" id="KW-0675">Receptor</keyword>
<feature type="transmembrane region" description="Helical" evidence="11">
    <location>
        <begin position="544"/>
        <end position="562"/>
    </location>
</feature>
<dbReference type="FunFam" id="1.10.287.70:FF:000172">
    <property type="entry name" value="Glutamate receptor"/>
    <property type="match status" value="1"/>
</dbReference>
<dbReference type="SUPFAM" id="SSF53850">
    <property type="entry name" value="Periplasmic binding protein-like II"/>
    <property type="match status" value="2"/>
</dbReference>
<dbReference type="Pfam" id="PF00060">
    <property type="entry name" value="Lig_chan"/>
    <property type="match status" value="2"/>
</dbReference>
<evidence type="ECO:0000256" key="11">
    <source>
        <dbReference type="SAM" id="Phobius"/>
    </source>
</evidence>
<keyword evidence="4 11" id="KW-1133">Transmembrane helix</keyword>
<accession>A0A6J5WF31</accession>
<feature type="domain" description="Ionotropic glutamate receptor C-terminal" evidence="13">
    <location>
        <begin position="1213"/>
        <end position="1555"/>
    </location>
</feature>
<keyword evidence="6 11" id="KW-0472">Membrane</keyword>
<evidence type="ECO:0000256" key="1">
    <source>
        <dbReference type="ARBA" id="ARBA00004141"/>
    </source>
</evidence>
<keyword evidence="8" id="KW-0325">Glycoprotein</keyword>
<dbReference type="EMBL" id="CAEKKB010000001">
    <property type="protein sequence ID" value="CAB4296918.1"/>
    <property type="molecule type" value="Genomic_DNA"/>
</dbReference>